<reference evidence="1 2" key="1">
    <citation type="submission" date="2024-09" db="EMBL/GenBank/DDBJ databases">
        <authorList>
            <person name="Sun Q."/>
            <person name="Mori K."/>
        </authorList>
    </citation>
    <scope>NUCLEOTIDE SEQUENCE [LARGE SCALE GENOMIC DNA]</scope>
    <source>
        <strain evidence="1 2">JCM 3143</strain>
    </source>
</reference>
<name>A0ABV5S632_9ACTN</name>
<sequence length="150" mass="16434">MFTSRRRREREAWARVEADRHRRQVPLTAEAVEEVEAICTAALAERLGTVDRALFTRGGVVVAGHLIGRQPGAWMMRRALEAAGYVLGSDPGEASVIVTGWDPEHYTGPLATVAAVDERMGELLQLRAALLDRELAGPQQSPAAHTEREP</sequence>
<accession>A0ABV5S632</accession>
<evidence type="ECO:0000313" key="1">
    <source>
        <dbReference type="EMBL" id="MFB9627124.1"/>
    </source>
</evidence>
<keyword evidence="2" id="KW-1185">Reference proteome</keyword>
<dbReference type="EMBL" id="JBHMBW010000027">
    <property type="protein sequence ID" value="MFB9627124.1"/>
    <property type="molecule type" value="Genomic_DNA"/>
</dbReference>
<dbReference type="Proteomes" id="UP001589532">
    <property type="component" value="Unassembled WGS sequence"/>
</dbReference>
<dbReference type="RefSeq" id="WP_344988896.1">
    <property type="nucleotide sequence ID" value="NZ_BAAAXV010000004.1"/>
</dbReference>
<protein>
    <submittedName>
        <fullName evidence="1">Uncharacterized protein</fullName>
    </submittedName>
</protein>
<evidence type="ECO:0000313" key="2">
    <source>
        <dbReference type="Proteomes" id="UP001589532"/>
    </source>
</evidence>
<comment type="caution">
    <text evidence="1">The sequence shown here is derived from an EMBL/GenBank/DDBJ whole genome shotgun (WGS) entry which is preliminary data.</text>
</comment>
<gene>
    <name evidence="1" type="ORF">ACFFSA_28905</name>
</gene>
<organism evidence="1 2">
    <name type="scientific">Nonomuraea helvata</name>
    <dbReference type="NCBI Taxonomy" id="37484"/>
    <lineage>
        <taxon>Bacteria</taxon>
        <taxon>Bacillati</taxon>
        <taxon>Actinomycetota</taxon>
        <taxon>Actinomycetes</taxon>
        <taxon>Streptosporangiales</taxon>
        <taxon>Streptosporangiaceae</taxon>
        <taxon>Nonomuraea</taxon>
    </lineage>
</organism>
<proteinExistence type="predicted"/>